<dbReference type="PANTHER" id="PTHR38455:SF1">
    <property type="entry name" value="DUF951 DOMAIN-CONTAINING PROTEIN"/>
    <property type="match status" value="1"/>
</dbReference>
<dbReference type="Proteomes" id="UP000070422">
    <property type="component" value="Unassembled WGS sequence"/>
</dbReference>
<accession>A0A133XYZ9</accession>
<protein>
    <recommendedName>
        <fullName evidence="3">DUF951 domain-containing protein</fullName>
    </recommendedName>
</protein>
<reference evidence="1 2" key="1">
    <citation type="submission" date="2016-01" db="EMBL/GenBank/DDBJ databases">
        <authorList>
            <person name="Oliw E.H."/>
        </authorList>
    </citation>
    <scope>NUCLEOTIDE SEQUENCE [LARGE SCALE GENOMIC DNA]</scope>
    <source>
        <strain evidence="1 2">KA00635</strain>
    </source>
</reference>
<proteinExistence type="predicted"/>
<evidence type="ECO:0000313" key="2">
    <source>
        <dbReference type="Proteomes" id="UP000070422"/>
    </source>
</evidence>
<dbReference type="Pfam" id="PF06107">
    <property type="entry name" value="DUF951"/>
    <property type="match status" value="1"/>
</dbReference>
<dbReference type="PATRIC" id="fig|87541.4.peg.998"/>
<dbReference type="AlphaFoldDB" id="A0A133XYZ9"/>
<name>A0A133XYZ9_9LACT</name>
<dbReference type="EMBL" id="LSCQ01000047">
    <property type="protein sequence ID" value="KXB36153.1"/>
    <property type="molecule type" value="Genomic_DNA"/>
</dbReference>
<evidence type="ECO:0000313" key="1">
    <source>
        <dbReference type="EMBL" id="KXB36153.1"/>
    </source>
</evidence>
<sequence length="78" mass="9428">MKIERDKMVNKNYTLYDIVEMKKPHPCKTNAWQIIRMGADIRMKCQGCAQSVMMPRREFEKKMKRVLEERLEPNQIIK</sequence>
<dbReference type="STRING" id="87541.AWM71_03075"/>
<organism evidence="1 2">
    <name type="scientific">Aerococcus christensenii</name>
    <dbReference type="NCBI Taxonomy" id="87541"/>
    <lineage>
        <taxon>Bacteria</taxon>
        <taxon>Bacillati</taxon>
        <taxon>Bacillota</taxon>
        <taxon>Bacilli</taxon>
        <taxon>Lactobacillales</taxon>
        <taxon>Aerococcaceae</taxon>
        <taxon>Aerococcus</taxon>
    </lineage>
</organism>
<dbReference type="InterPro" id="IPR009296">
    <property type="entry name" value="DUF951"/>
</dbReference>
<evidence type="ECO:0008006" key="3">
    <source>
        <dbReference type="Google" id="ProtNLM"/>
    </source>
</evidence>
<dbReference type="PANTHER" id="PTHR38455">
    <property type="entry name" value="HYPOTHETICAL CYTOSOLIC PROTEIN"/>
    <property type="match status" value="1"/>
</dbReference>
<comment type="caution">
    <text evidence="1">The sequence shown here is derived from an EMBL/GenBank/DDBJ whole genome shotgun (WGS) entry which is preliminary data.</text>
</comment>
<gene>
    <name evidence="1" type="ORF">HMPREF3187_01007</name>
</gene>